<keyword evidence="2" id="KW-0472">Membrane</keyword>
<feature type="transmembrane region" description="Helical" evidence="2">
    <location>
        <begin position="87"/>
        <end position="106"/>
    </location>
</feature>
<gene>
    <name evidence="4" type="ORF">GUJ93_ZPchr0010g10976</name>
</gene>
<keyword evidence="5" id="KW-1185">Reference proteome</keyword>
<reference evidence="4" key="1">
    <citation type="journal article" date="2021" name="bioRxiv">
        <title>Whole Genome Assembly and Annotation of Northern Wild Rice, Zizania palustris L., Supports a Whole Genome Duplication in the Zizania Genus.</title>
        <authorList>
            <person name="Haas M."/>
            <person name="Kono T."/>
            <person name="Macchietto M."/>
            <person name="Millas R."/>
            <person name="McGilp L."/>
            <person name="Shao M."/>
            <person name="Duquette J."/>
            <person name="Hirsch C.N."/>
            <person name="Kimball J."/>
        </authorList>
    </citation>
    <scope>NUCLEOTIDE SEQUENCE</scope>
    <source>
        <tissue evidence="4">Fresh leaf tissue</tissue>
    </source>
</reference>
<feature type="transmembrane region" description="Helical" evidence="2">
    <location>
        <begin position="321"/>
        <end position="342"/>
    </location>
</feature>
<dbReference type="Proteomes" id="UP000729402">
    <property type="component" value="Unassembled WGS sequence"/>
</dbReference>
<sequence>MGLLGWWEEWQLRVLALGSLGVQFFLAVFGGRRKSRIPPWYRFFIWLSYLGSDALAIYALATLFNRHKKQVVQHSSGNNGGSLDLEVVWAPVLLMHLGGQMFITAYNIEDNELWKRHILTTLSQVTVAVYVFCKSWSSSGDGRLLAAAILLFIPGVLKCVEKPLALKAASFNSLVSSFDRAERAPAKSREEELQRFVDMARAFFHSAGENNTQTFDHDRVIGRRLSVPHKLFVDFQCPFSERLENLTYFWSIDDREAYGVIKAGLSNIFDFLYTKNKLSIRANALAICCCYWTWSLTVPMAVVAIGLFHSSHKASYSHTDVVVTFVMLYGTLVLDITAAFIIKAYDFKWPDIVEQQSLLGFFARKKRSVIMATLGSCLPCFEGLVNKHCFNMDPSFFSKEITKLVRKHVRDGWDKYITDAESYRKLNDTMGQWTLQRHRCDELLGWSLEKPFDESVLLWHLATDFASLVQSSRPGTGTDAAAPASSSSRDMARAISNYMMHLLFANPEMLMPGSRGNLFTTACDELEHLLTGVKPPLPVDDEQSLARAVMAKAAESISKAKQPPKRAKKRSKPEPEPDKGCFFQDAWLLSQQLKGLAGGDGGGRMWDVVRDVWVEMLCFSAGRCRGYLHAKSLGSGAEYLSLVCLLLAHAGMETFPERLHRRHTLRLLKQGHHDDDDDPPSAANLQAQREAAINVPELNEIVVSQ</sequence>
<dbReference type="InterPro" id="IPR025315">
    <property type="entry name" value="DUF4220"/>
</dbReference>
<feature type="compositionally biased region" description="Basic residues" evidence="1">
    <location>
        <begin position="562"/>
        <end position="571"/>
    </location>
</feature>
<protein>
    <recommendedName>
        <fullName evidence="3">DUF4220 domain-containing protein</fullName>
    </recommendedName>
</protein>
<dbReference type="OrthoDB" id="664790at2759"/>
<evidence type="ECO:0000256" key="1">
    <source>
        <dbReference type="SAM" id="MobiDB-lite"/>
    </source>
</evidence>
<dbReference type="AlphaFoldDB" id="A0A8J5WCX6"/>
<dbReference type="EMBL" id="JAAALK010000082">
    <property type="protein sequence ID" value="KAG8086782.1"/>
    <property type="molecule type" value="Genomic_DNA"/>
</dbReference>
<keyword evidence="2" id="KW-0812">Transmembrane</keyword>
<comment type="caution">
    <text evidence="4">The sequence shown here is derived from an EMBL/GenBank/DDBJ whole genome shotgun (WGS) entry which is preliminary data.</text>
</comment>
<accession>A0A8J5WCX6</accession>
<feature type="transmembrane region" description="Helical" evidence="2">
    <location>
        <begin position="12"/>
        <end position="31"/>
    </location>
</feature>
<feature type="transmembrane region" description="Helical" evidence="2">
    <location>
        <begin position="284"/>
        <end position="309"/>
    </location>
</feature>
<feature type="transmembrane region" description="Helical" evidence="2">
    <location>
        <begin position="43"/>
        <end position="64"/>
    </location>
</feature>
<evidence type="ECO:0000256" key="2">
    <source>
        <dbReference type="SAM" id="Phobius"/>
    </source>
</evidence>
<dbReference type="InterPro" id="IPR007658">
    <property type="entry name" value="DUF594"/>
</dbReference>
<evidence type="ECO:0000259" key="3">
    <source>
        <dbReference type="Pfam" id="PF13968"/>
    </source>
</evidence>
<dbReference type="PANTHER" id="PTHR31325">
    <property type="entry name" value="OS01G0798800 PROTEIN-RELATED"/>
    <property type="match status" value="1"/>
</dbReference>
<reference evidence="4" key="2">
    <citation type="submission" date="2021-02" db="EMBL/GenBank/DDBJ databases">
        <authorList>
            <person name="Kimball J.A."/>
            <person name="Haas M.W."/>
            <person name="Macchietto M."/>
            <person name="Kono T."/>
            <person name="Duquette J."/>
            <person name="Shao M."/>
        </authorList>
    </citation>
    <scope>NUCLEOTIDE SEQUENCE</scope>
    <source>
        <tissue evidence="4">Fresh leaf tissue</tissue>
    </source>
</reference>
<dbReference type="Pfam" id="PF04578">
    <property type="entry name" value="DUF594"/>
    <property type="match status" value="1"/>
</dbReference>
<name>A0A8J5WCX6_ZIZPA</name>
<keyword evidence="2" id="KW-1133">Transmembrane helix</keyword>
<evidence type="ECO:0000313" key="4">
    <source>
        <dbReference type="EMBL" id="KAG8086782.1"/>
    </source>
</evidence>
<proteinExistence type="predicted"/>
<organism evidence="4 5">
    <name type="scientific">Zizania palustris</name>
    <name type="common">Northern wild rice</name>
    <dbReference type="NCBI Taxonomy" id="103762"/>
    <lineage>
        <taxon>Eukaryota</taxon>
        <taxon>Viridiplantae</taxon>
        <taxon>Streptophyta</taxon>
        <taxon>Embryophyta</taxon>
        <taxon>Tracheophyta</taxon>
        <taxon>Spermatophyta</taxon>
        <taxon>Magnoliopsida</taxon>
        <taxon>Liliopsida</taxon>
        <taxon>Poales</taxon>
        <taxon>Poaceae</taxon>
        <taxon>BOP clade</taxon>
        <taxon>Oryzoideae</taxon>
        <taxon>Oryzeae</taxon>
        <taxon>Zizaniinae</taxon>
        <taxon>Zizania</taxon>
    </lineage>
</organism>
<feature type="domain" description="DUF4220" evidence="3">
    <location>
        <begin position="46"/>
        <end position="344"/>
    </location>
</feature>
<dbReference type="Pfam" id="PF13968">
    <property type="entry name" value="DUF4220"/>
    <property type="match status" value="1"/>
</dbReference>
<feature type="region of interest" description="Disordered" evidence="1">
    <location>
        <begin position="555"/>
        <end position="579"/>
    </location>
</feature>
<evidence type="ECO:0000313" key="5">
    <source>
        <dbReference type="Proteomes" id="UP000729402"/>
    </source>
</evidence>